<feature type="transmembrane region" description="Helical" evidence="1">
    <location>
        <begin position="58"/>
        <end position="77"/>
    </location>
</feature>
<dbReference type="STRING" id="200904.GCA_900168775_01197"/>
<gene>
    <name evidence="2" type="ORF">DES48_105105</name>
</gene>
<comment type="caution">
    <text evidence="2">The sequence shown here is derived from an EMBL/GenBank/DDBJ whole genome shotgun (WGS) entry which is preliminary data.</text>
</comment>
<feature type="transmembrane region" description="Helical" evidence="1">
    <location>
        <begin position="190"/>
        <end position="208"/>
    </location>
</feature>
<feature type="transmembrane region" description="Helical" evidence="1">
    <location>
        <begin position="349"/>
        <end position="371"/>
    </location>
</feature>
<feature type="transmembrane region" description="Helical" evidence="1">
    <location>
        <begin position="21"/>
        <end position="46"/>
    </location>
</feature>
<feature type="transmembrane region" description="Helical" evidence="1">
    <location>
        <begin position="308"/>
        <end position="328"/>
    </location>
</feature>
<keyword evidence="1" id="KW-0472">Membrane</keyword>
<sequence length="402" mass="47621">MFNAQRFFMNRFRAYVKETSRYLQYMLNGHTAIAILFLLSAGAYYYQQFLSTLPANFPTVWIIAFFFSLVATYSPIQTFLKEADLVFLLPAEQQMSRYFFNAIFVSYLLQLYLVILVLAVFAPLYAASFGDYRGYWLYAIVLLILKAWNLMATWWMLKIRDKYSRMFDNVARFILQFVLFFFFIEGSPVFAGITTFLLFILFLYAYYLNMRQKALAWDLLIEKDRMRMRSFYRLANMFTDVPHLKSQVKKRHWLVHLLTARVPFDQKNSYTYLYRITLARSSDYLGMYIRLLVIGLIAIYYIPQQWIAVLIGILFLYLAGLQLMTIWQHHRIVLWIDLYPLSHDARKQAVIRMLQQLLFLQTILFTLTVVVSKDITGSLMMLIGGLLFSLLFVYGYIKGKLK</sequence>
<dbReference type="EMBL" id="QNRI01000005">
    <property type="protein sequence ID" value="RBO98255.1"/>
    <property type="molecule type" value="Genomic_DNA"/>
</dbReference>
<feature type="transmembrane region" description="Helical" evidence="1">
    <location>
        <begin position="169"/>
        <end position="184"/>
    </location>
</feature>
<keyword evidence="1" id="KW-0812">Transmembrane</keyword>
<organism evidence="2 3">
    <name type="scientific">Paraliobacillus ryukyuensis</name>
    <dbReference type="NCBI Taxonomy" id="200904"/>
    <lineage>
        <taxon>Bacteria</taxon>
        <taxon>Bacillati</taxon>
        <taxon>Bacillota</taxon>
        <taxon>Bacilli</taxon>
        <taxon>Bacillales</taxon>
        <taxon>Bacillaceae</taxon>
        <taxon>Paraliobacillus</taxon>
    </lineage>
</organism>
<dbReference type="RefSeq" id="WP_113868660.1">
    <property type="nucleotide sequence ID" value="NZ_BAABQN010000005.1"/>
</dbReference>
<keyword evidence="3" id="KW-1185">Reference proteome</keyword>
<keyword evidence="1" id="KW-1133">Transmembrane helix</keyword>
<feature type="transmembrane region" description="Helical" evidence="1">
    <location>
        <begin position="98"/>
        <end position="123"/>
    </location>
</feature>
<dbReference type="PIRSF" id="PIRSF037259">
    <property type="entry name" value="EcsB_ABC"/>
    <property type="match status" value="1"/>
</dbReference>
<dbReference type="AlphaFoldDB" id="A0A366E841"/>
<dbReference type="GO" id="GO:0016020">
    <property type="term" value="C:membrane"/>
    <property type="evidence" value="ECO:0007669"/>
    <property type="project" value="InterPro"/>
</dbReference>
<accession>A0A366E841</accession>
<dbReference type="Proteomes" id="UP000252254">
    <property type="component" value="Unassembled WGS sequence"/>
</dbReference>
<evidence type="ECO:0000313" key="2">
    <source>
        <dbReference type="EMBL" id="RBO98255.1"/>
    </source>
</evidence>
<proteinExistence type="predicted"/>
<dbReference type="InterPro" id="IPR010288">
    <property type="entry name" value="EcsB_ABC"/>
</dbReference>
<reference evidence="2 3" key="1">
    <citation type="submission" date="2018-06" db="EMBL/GenBank/DDBJ databases">
        <title>Genomic Encyclopedia of Type Strains, Phase IV (KMG-IV): sequencing the most valuable type-strain genomes for metagenomic binning, comparative biology and taxonomic classification.</title>
        <authorList>
            <person name="Goeker M."/>
        </authorList>
    </citation>
    <scope>NUCLEOTIDE SEQUENCE [LARGE SCALE GENOMIC DNA]</scope>
    <source>
        <strain evidence="2 3">DSM 15140</strain>
    </source>
</reference>
<feature type="transmembrane region" description="Helical" evidence="1">
    <location>
        <begin position="135"/>
        <end position="157"/>
    </location>
</feature>
<feature type="transmembrane region" description="Helical" evidence="1">
    <location>
        <begin position="377"/>
        <end position="397"/>
    </location>
</feature>
<feature type="transmembrane region" description="Helical" evidence="1">
    <location>
        <begin position="284"/>
        <end position="302"/>
    </location>
</feature>
<evidence type="ECO:0000313" key="3">
    <source>
        <dbReference type="Proteomes" id="UP000252254"/>
    </source>
</evidence>
<name>A0A366E841_9BACI</name>
<dbReference type="OrthoDB" id="2447941at2"/>
<dbReference type="Pfam" id="PF05975">
    <property type="entry name" value="EcsB"/>
    <property type="match status" value="1"/>
</dbReference>
<protein>
    <submittedName>
        <fullName evidence="2">ABC-2 type transport system permease protein</fullName>
    </submittedName>
</protein>
<evidence type="ECO:0000256" key="1">
    <source>
        <dbReference type="SAM" id="Phobius"/>
    </source>
</evidence>